<dbReference type="RefSeq" id="WP_097008598.1">
    <property type="nucleotide sequence ID" value="NZ_OBEJ01000002.1"/>
</dbReference>
<name>A0A285NTV6_NATPI</name>
<dbReference type="SUPFAM" id="SSF46785">
    <property type="entry name" value="Winged helix' DNA-binding domain"/>
    <property type="match status" value="1"/>
</dbReference>
<evidence type="ECO:0000259" key="2">
    <source>
        <dbReference type="Pfam" id="PF25213"/>
    </source>
</evidence>
<dbReference type="Pfam" id="PF25213">
    <property type="entry name" value="HVO_A0261_N"/>
    <property type="match status" value="1"/>
</dbReference>
<evidence type="ECO:0000313" key="4">
    <source>
        <dbReference type="Proteomes" id="UP000219453"/>
    </source>
</evidence>
<dbReference type="InterPro" id="IPR013561">
    <property type="entry name" value="FilR1_middle_dom"/>
</dbReference>
<evidence type="ECO:0000259" key="1">
    <source>
        <dbReference type="Pfam" id="PF08350"/>
    </source>
</evidence>
<accession>A0A285NTV6</accession>
<dbReference type="Pfam" id="PF08350">
    <property type="entry name" value="FilR1_middle"/>
    <property type="match status" value="1"/>
</dbReference>
<protein>
    <submittedName>
        <fullName evidence="3">Predicted transcriptional regulator, contains HTH domain</fullName>
    </submittedName>
</protein>
<dbReference type="Gene3D" id="1.10.10.10">
    <property type="entry name" value="Winged helix-like DNA-binding domain superfamily/Winged helix DNA-binding domain"/>
    <property type="match status" value="1"/>
</dbReference>
<dbReference type="Proteomes" id="UP000219453">
    <property type="component" value="Unassembled WGS sequence"/>
</dbReference>
<evidence type="ECO:0000313" key="3">
    <source>
        <dbReference type="EMBL" id="SNZ12353.1"/>
    </source>
</evidence>
<dbReference type="InterPro" id="IPR036388">
    <property type="entry name" value="WH-like_DNA-bd_sf"/>
</dbReference>
<dbReference type="InterPro" id="IPR057527">
    <property type="entry name" value="HVO_A0261-like_N"/>
</dbReference>
<dbReference type="OrthoDB" id="11410at2157"/>
<keyword evidence="4" id="KW-1185">Reference proteome</keyword>
<gene>
    <name evidence="3" type="ORF">SAMN06269185_1645</name>
</gene>
<dbReference type="AlphaFoldDB" id="A0A285NTV6"/>
<organism evidence="3 4">
    <name type="scientific">Natronoarchaeum philippinense</name>
    <dbReference type="NCBI Taxonomy" id="558529"/>
    <lineage>
        <taxon>Archaea</taxon>
        <taxon>Methanobacteriati</taxon>
        <taxon>Methanobacteriota</taxon>
        <taxon>Stenosarchaea group</taxon>
        <taxon>Halobacteria</taxon>
        <taxon>Halobacteriales</taxon>
        <taxon>Natronoarchaeaceae</taxon>
    </lineage>
</organism>
<feature type="domain" description="Methanogenesis regulatory protein FilR1 middle" evidence="1">
    <location>
        <begin position="122"/>
        <end position="251"/>
    </location>
</feature>
<proteinExistence type="predicted"/>
<sequence>MGNADVVELVLQRQEYLEQLATQPQRRSDLVDSVGDSRPTVHRATEELDEAGLVEKQNGTYEVTREGELILDAVRGATAATETIESGNRLIEHFPDEAPLDPVFFRDAEAVPVQPPSMEANVEKAIRRIKDADRLCGLGVADNSTKFAQTIYDQSVEKEELQLDLVLEKHVMESLVNRHIDWMVNLVESDYADIRVCESIPYGMYVADEGPSPADGIVYLLVHGEQSEYLGHFEAESQPAIRWAEAVFRDYFVAAEPLAEYVPEEAPESKSS</sequence>
<reference evidence="3 4" key="1">
    <citation type="submission" date="2017-09" db="EMBL/GenBank/DDBJ databases">
        <authorList>
            <person name="Ehlers B."/>
            <person name="Leendertz F.H."/>
        </authorList>
    </citation>
    <scope>NUCLEOTIDE SEQUENCE [LARGE SCALE GENOMIC DNA]</scope>
    <source>
        <strain evidence="3 4">DSM 27208</strain>
    </source>
</reference>
<feature type="domain" description="HVO-A0261-like N-terminal" evidence="2">
    <location>
        <begin position="10"/>
        <end position="83"/>
    </location>
</feature>
<dbReference type="EMBL" id="OBEJ01000002">
    <property type="protein sequence ID" value="SNZ12353.1"/>
    <property type="molecule type" value="Genomic_DNA"/>
</dbReference>
<dbReference type="InterPro" id="IPR036390">
    <property type="entry name" value="WH_DNA-bd_sf"/>
</dbReference>